<keyword evidence="4" id="KW-1185">Reference proteome</keyword>
<evidence type="ECO:0000313" key="2">
    <source>
        <dbReference type="EMBL" id="TYO94666.1"/>
    </source>
</evidence>
<dbReference type="EMBL" id="VNHN01000115">
    <property type="protein sequence ID" value="TYO94666.1"/>
    <property type="molecule type" value="Genomic_DNA"/>
</dbReference>
<reference evidence="1 3" key="1">
    <citation type="submission" date="2013-07" db="EMBL/GenBank/DDBJ databases">
        <authorList>
            <person name="Genoscope - CEA"/>
        </authorList>
    </citation>
    <scope>NUCLEOTIDE SEQUENCE [LARGE SCALE GENOMIC DNA]</scope>
    <source>
        <strain evidence="1">FRM16</strain>
        <strain evidence="3">FRM16 / DSM 17909</strain>
    </source>
</reference>
<gene>
    <name evidence="2" type="ORF">LY16_03607</name>
    <name evidence="1" type="ORF">XDD1_3709</name>
</gene>
<dbReference type="Proteomes" id="UP000324170">
    <property type="component" value="Unassembled WGS sequence"/>
</dbReference>
<accession>A0A068QX87</accession>
<dbReference type="Proteomes" id="UP000032721">
    <property type="component" value="Chromosome"/>
</dbReference>
<evidence type="ECO:0000313" key="3">
    <source>
        <dbReference type="Proteomes" id="UP000032721"/>
    </source>
</evidence>
<protein>
    <submittedName>
        <fullName evidence="1">Uncharacterized protein</fullName>
    </submittedName>
</protein>
<dbReference type="STRING" id="351671.XDD1_3709"/>
<dbReference type="EMBL" id="FO704550">
    <property type="protein sequence ID" value="CDG19394.1"/>
    <property type="molecule type" value="Genomic_DNA"/>
</dbReference>
<evidence type="ECO:0000313" key="1">
    <source>
        <dbReference type="EMBL" id="CDG19394.1"/>
    </source>
</evidence>
<name>A0A068QX87_9GAMM</name>
<reference evidence="2 4" key="2">
    <citation type="submission" date="2019-07" db="EMBL/GenBank/DDBJ databases">
        <title>Genomic Encyclopedia of Type Strains, Phase I: the one thousand microbial genomes (KMG-I) project.</title>
        <authorList>
            <person name="Kyrpides N."/>
        </authorList>
    </citation>
    <scope>NUCLEOTIDE SEQUENCE [LARGE SCALE GENOMIC DNA]</scope>
    <source>
        <strain evidence="2 4">DSM 17909</strain>
    </source>
</reference>
<organism evidence="1 3">
    <name type="scientific">Xenorhabdus doucetiae</name>
    <dbReference type="NCBI Taxonomy" id="351671"/>
    <lineage>
        <taxon>Bacteria</taxon>
        <taxon>Pseudomonadati</taxon>
        <taxon>Pseudomonadota</taxon>
        <taxon>Gammaproteobacteria</taxon>
        <taxon>Enterobacterales</taxon>
        <taxon>Morganellaceae</taxon>
        <taxon>Xenorhabdus</taxon>
    </lineage>
</organism>
<proteinExistence type="predicted"/>
<sequence>MMDYMNIEHRIREIRRKCDEILSFNMWFNFHESFFWPIIELIDVDDDFLTHIYSSIEDQYLEILFHEPVIISVVESVQSKKLIECIRNMRYEKSDLIDDILIQDIESALFVNYDEPENYLSAQRFKDTYMDLKKFTKGALNKEQCNDGIINTLDSIIEISEKNKHEYFSYVRVYWLSLYFYKSSSKLNNQDEIAYYKSTLSKLFPCGSF</sequence>
<dbReference type="HOGENOM" id="CLU_116707_0_0_6"/>
<evidence type="ECO:0000313" key="4">
    <source>
        <dbReference type="Proteomes" id="UP000324170"/>
    </source>
</evidence>
<dbReference type="KEGG" id="xdo:XDD1_3709"/>
<dbReference type="AlphaFoldDB" id="A0A068QX87"/>